<organism evidence="6 7">
    <name type="scientific">Diatrype stigma</name>
    <dbReference type="NCBI Taxonomy" id="117547"/>
    <lineage>
        <taxon>Eukaryota</taxon>
        <taxon>Fungi</taxon>
        <taxon>Dikarya</taxon>
        <taxon>Ascomycota</taxon>
        <taxon>Pezizomycotina</taxon>
        <taxon>Sordariomycetes</taxon>
        <taxon>Xylariomycetidae</taxon>
        <taxon>Xylariales</taxon>
        <taxon>Diatrypaceae</taxon>
        <taxon>Diatrype</taxon>
    </lineage>
</organism>
<dbReference type="InterPro" id="IPR020946">
    <property type="entry name" value="Flavin_mOase-like"/>
</dbReference>
<comment type="similarity">
    <text evidence="1">Belongs to the FMO family.</text>
</comment>
<dbReference type="InterPro" id="IPR000960">
    <property type="entry name" value="Flavin_mOase"/>
</dbReference>
<evidence type="ECO:0000256" key="3">
    <source>
        <dbReference type="ARBA" id="ARBA00022827"/>
    </source>
</evidence>
<dbReference type="GO" id="GO:0050661">
    <property type="term" value="F:NADP binding"/>
    <property type="evidence" value="ECO:0007669"/>
    <property type="project" value="InterPro"/>
</dbReference>
<dbReference type="InterPro" id="IPR036188">
    <property type="entry name" value="FAD/NAD-bd_sf"/>
</dbReference>
<dbReference type="EMBL" id="JAKJXP020000030">
    <property type="protein sequence ID" value="KAK7753300.1"/>
    <property type="molecule type" value="Genomic_DNA"/>
</dbReference>
<dbReference type="InterPro" id="IPR050346">
    <property type="entry name" value="FMO-like"/>
</dbReference>
<gene>
    <name evidence="6" type="ORF">SLS62_004819</name>
</gene>
<dbReference type="PIRSF" id="PIRSF000332">
    <property type="entry name" value="FMO"/>
    <property type="match status" value="1"/>
</dbReference>
<sequence>MGSAHTKDVDSGSGLIPDGIRDVAVIGAGISGVSAAAHLLRVGINATVFERTGVIGGVWHLDPRPDIDPPFPNDRPSRPDWKAVEAEGLDPEVVALLHAPTSPCYAGLVNNIPTPVMRSSLLHWPEGTGEFATHDVIRQYVEDIASQNSVLDTIQFHTRVESVTKPDSEETWTVRTSKLQKAESGSGYRFEKRTWKFDAVVVASGHYNVPRVPDIPGLSDWKQRFPDRVMHSKLYRSPERFANKTVLIIGAGVSSMDIAKETAARGAKVYQSVRESKYALNADRLPENAERVAMVSEFIASNDNPSDELRKDQAIPGKVVLSDGRVLEGIDHVVVATGYITSYPFLEDLEQPSVSWEDADDKVVITSDGYITHNLHRDIFYIPDPTLAFVGVSHLVSTFSFFDFQAQVVARVFAGQVQLPPTSTMKEEHKDRKAKFQRGDRFHSLLLKEDLYMAEVLGWVNHDLAKANIQPMKEVDDEWTTGYSALKERLASFHVDAATPKD</sequence>
<evidence type="ECO:0000256" key="4">
    <source>
        <dbReference type="ARBA" id="ARBA00022857"/>
    </source>
</evidence>
<accession>A0AAN9UQT1</accession>
<dbReference type="Proteomes" id="UP001320420">
    <property type="component" value="Unassembled WGS sequence"/>
</dbReference>
<keyword evidence="4" id="KW-0521">NADP</keyword>
<keyword evidence="2" id="KW-0285">Flavoprotein</keyword>
<reference evidence="6 7" key="1">
    <citation type="submission" date="2024-02" db="EMBL/GenBank/DDBJ databases">
        <title>De novo assembly and annotation of 12 fungi associated with fruit tree decline syndrome in Ontario, Canada.</title>
        <authorList>
            <person name="Sulman M."/>
            <person name="Ellouze W."/>
            <person name="Ilyukhin E."/>
        </authorList>
    </citation>
    <scope>NUCLEOTIDE SEQUENCE [LARGE SCALE GENOMIC DNA]</scope>
    <source>
        <strain evidence="6 7">M11/M66-122</strain>
    </source>
</reference>
<evidence type="ECO:0000256" key="5">
    <source>
        <dbReference type="ARBA" id="ARBA00023002"/>
    </source>
</evidence>
<evidence type="ECO:0000313" key="6">
    <source>
        <dbReference type="EMBL" id="KAK7753300.1"/>
    </source>
</evidence>
<comment type="caution">
    <text evidence="6">The sequence shown here is derived from an EMBL/GenBank/DDBJ whole genome shotgun (WGS) entry which is preliminary data.</text>
</comment>
<keyword evidence="7" id="KW-1185">Reference proteome</keyword>
<keyword evidence="3" id="KW-0274">FAD</keyword>
<evidence type="ECO:0008006" key="8">
    <source>
        <dbReference type="Google" id="ProtNLM"/>
    </source>
</evidence>
<evidence type="ECO:0000256" key="1">
    <source>
        <dbReference type="ARBA" id="ARBA00009183"/>
    </source>
</evidence>
<name>A0AAN9UQT1_9PEZI</name>
<dbReference type="SUPFAM" id="SSF51905">
    <property type="entry name" value="FAD/NAD(P)-binding domain"/>
    <property type="match status" value="2"/>
</dbReference>
<dbReference type="AlphaFoldDB" id="A0AAN9UQT1"/>
<evidence type="ECO:0000256" key="2">
    <source>
        <dbReference type="ARBA" id="ARBA00022630"/>
    </source>
</evidence>
<protein>
    <recommendedName>
        <fullName evidence="8">Flavin-containing monooxygenase</fullName>
    </recommendedName>
</protein>
<dbReference type="Pfam" id="PF13450">
    <property type="entry name" value="NAD_binding_8"/>
    <property type="match status" value="1"/>
</dbReference>
<dbReference type="GO" id="GO:0004499">
    <property type="term" value="F:N,N-dimethylaniline monooxygenase activity"/>
    <property type="evidence" value="ECO:0007669"/>
    <property type="project" value="InterPro"/>
</dbReference>
<dbReference type="GO" id="GO:0050660">
    <property type="term" value="F:flavin adenine dinucleotide binding"/>
    <property type="evidence" value="ECO:0007669"/>
    <property type="project" value="InterPro"/>
</dbReference>
<dbReference type="Pfam" id="PF00743">
    <property type="entry name" value="FMO-like"/>
    <property type="match status" value="2"/>
</dbReference>
<dbReference type="Gene3D" id="3.50.50.60">
    <property type="entry name" value="FAD/NAD(P)-binding domain"/>
    <property type="match status" value="2"/>
</dbReference>
<proteinExistence type="inferred from homology"/>
<dbReference type="PRINTS" id="PR00370">
    <property type="entry name" value="FMOXYGENASE"/>
</dbReference>
<keyword evidence="5" id="KW-0560">Oxidoreductase</keyword>
<evidence type="ECO:0000313" key="7">
    <source>
        <dbReference type="Proteomes" id="UP001320420"/>
    </source>
</evidence>
<dbReference type="PANTHER" id="PTHR23023">
    <property type="entry name" value="DIMETHYLANILINE MONOOXYGENASE"/>
    <property type="match status" value="1"/>
</dbReference>